<dbReference type="SUPFAM" id="SSF52317">
    <property type="entry name" value="Class I glutamine amidotransferase-like"/>
    <property type="match status" value="1"/>
</dbReference>
<dbReference type="OrthoDB" id="222878at2"/>
<feature type="transmembrane region" description="Helical" evidence="3">
    <location>
        <begin position="566"/>
        <end position="583"/>
    </location>
</feature>
<dbReference type="EMBL" id="SJPH01000004">
    <property type="protein sequence ID" value="TWT43396.1"/>
    <property type="molecule type" value="Genomic_DNA"/>
</dbReference>
<dbReference type="Proteomes" id="UP000318995">
    <property type="component" value="Unassembled WGS sequence"/>
</dbReference>
<sequence>MLHRLFNLPNDSPEPGRGPKFRGLRAAAIVLLSMTVWTAPGCRCTPETPQEKIEREAREAAEVAKRQEEELAKAAIRLPLSSVLPAAPGEATLSAKLGHWNEVAQPLVANATDFDGQLSHVVTNKEGQPLLLDRTPFAVESLRPLVVAQKSSKTSRTPVYFPPVGGPQKLRTVVRDRTSGVIYADPLTETRQLLDHQYQILVLAAEPSRYAFLDGLTSVSGALPQSIDLSDAKQGASTLPAARNYRVVAPEVVKDSPTAPLLPETPLAWTSIAYVFWDGVDPEALTPEQRDALIDWIHWGGQLIVNGPNSVDLLRGSYLEPLLGVTGGAARRITQQELDAVESTWRTAVRQKPQLTLGKNGWSGIVLDPSPRTFSLPGLESLLYERRVGRGRVVTSALQLAEPGLLAWSDGVENLYNGAVLRRPGRLFITDPGSGSTKTIAKWAKGDPIALDPLRNTAVRMFVRDTHADAGQLIPPLIDETDGNQTVTIDGMLSSFQRLVPPPVRGGAGAWSDDNQTASSARDVLRRSSGVSVPTSAFVLGCLGFYLLVLVPLNWGFFYAVGRLELAWVAAPIIALVAAVLVVQQAQLDIGFVRAQTEIAVLETQPDAPRGILTRFSALYTSLSTSYDLEFDSPTAIAAPFARLAAEEADQQSARGGALLTGEAATVSFERLEKARLRGLGVSSASTEFVRSEEMLDLTAASYSGLAGGVVLGESLTGVARLENRTKWPMADVALVRRRDGVEGAPELEGCWIGSLPAGETSPIAYVPIATLPKRAVFRSERDDARAAASVDLAELDLEPLFAIALDPQHFEPGESRVVARIDGVRAGLTITPAASQQRGATLLVAHLAYGPLPAPAADKNPPGKRRTSP</sequence>
<feature type="coiled-coil region" evidence="1">
    <location>
        <begin position="50"/>
        <end position="77"/>
    </location>
</feature>
<feature type="region of interest" description="Disordered" evidence="2">
    <location>
        <begin position="1"/>
        <end position="20"/>
    </location>
</feature>
<keyword evidence="1" id="KW-0175">Coiled coil</keyword>
<evidence type="ECO:0000256" key="3">
    <source>
        <dbReference type="SAM" id="Phobius"/>
    </source>
</evidence>
<proteinExistence type="predicted"/>
<evidence type="ECO:0000313" key="4">
    <source>
        <dbReference type="EMBL" id="TWT43396.1"/>
    </source>
</evidence>
<reference evidence="4 5" key="1">
    <citation type="submission" date="2019-02" db="EMBL/GenBank/DDBJ databases">
        <title>Deep-cultivation of Planctomycetes and their phenomic and genomic characterization uncovers novel biology.</title>
        <authorList>
            <person name="Wiegand S."/>
            <person name="Jogler M."/>
            <person name="Boedeker C."/>
            <person name="Pinto D."/>
            <person name="Vollmers J."/>
            <person name="Rivas-Marin E."/>
            <person name="Kohn T."/>
            <person name="Peeters S.H."/>
            <person name="Heuer A."/>
            <person name="Rast P."/>
            <person name="Oberbeckmann S."/>
            <person name="Bunk B."/>
            <person name="Jeske O."/>
            <person name="Meyerdierks A."/>
            <person name="Storesund J.E."/>
            <person name="Kallscheuer N."/>
            <person name="Luecker S."/>
            <person name="Lage O.M."/>
            <person name="Pohl T."/>
            <person name="Merkel B.J."/>
            <person name="Hornburger P."/>
            <person name="Mueller R.-W."/>
            <person name="Bruemmer F."/>
            <person name="Labrenz M."/>
            <person name="Spormann A.M."/>
            <person name="Op Den Camp H."/>
            <person name="Overmann J."/>
            <person name="Amann R."/>
            <person name="Jetten M.S.M."/>
            <person name="Mascher T."/>
            <person name="Medema M.H."/>
            <person name="Devos D.P."/>
            <person name="Kaster A.-K."/>
            <person name="Ovreas L."/>
            <person name="Rohde M."/>
            <person name="Galperin M.Y."/>
            <person name="Jogler C."/>
        </authorList>
    </citation>
    <scope>NUCLEOTIDE SEQUENCE [LARGE SCALE GENOMIC DNA]</scope>
    <source>
        <strain evidence="4 5">Pla111</strain>
    </source>
</reference>
<dbReference type="AlphaFoldDB" id="A0A5C5VXP4"/>
<gene>
    <name evidence="4" type="ORF">Pla111_23470</name>
</gene>
<accession>A0A5C5VXP4</accession>
<evidence type="ECO:0000256" key="2">
    <source>
        <dbReference type="SAM" id="MobiDB-lite"/>
    </source>
</evidence>
<keyword evidence="3" id="KW-0812">Transmembrane</keyword>
<evidence type="ECO:0000256" key="1">
    <source>
        <dbReference type="SAM" id="Coils"/>
    </source>
</evidence>
<keyword evidence="3" id="KW-0472">Membrane</keyword>
<comment type="caution">
    <text evidence="4">The sequence shown here is derived from an EMBL/GenBank/DDBJ whole genome shotgun (WGS) entry which is preliminary data.</text>
</comment>
<dbReference type="Gene3D" id="3.40.50.880">
    <property type="match status" value="1"/>
</dbReference>
<dbReference type="InterPro" id="IPR029062">
    <property type="entry name" value="Class_I_gatase-like"/>
</dbReference>
<feature type="transmembrane region" description="Helical" evidence="3">
    <location>
        <begin position="537"/>
        <end position="559"/>
    </location>
</feature>
<organism evidence="4 5">
    <name type="scientific">Botrimarina hoheduenensis</name>
    <dbReference type="NCBI Taxonomy" id="2528000"/>
    <lineage>
        <taxon>Bacteria</taxon>
        <taxon>Pseudomonadati</taxon>
        <taxon>Planctomycetota</taxon>
        <taxon>Planctomycetia</taxon>
        <taxon>Pirellulales</taxon>
        <taxon>Lacipirellulaceae</taxon>
        <taxon>Botrimarina</taxon>
    </lineage>
</organism>
<name>A0A5C5VXP4_9BACT</name>
<dbReference type="RefSeq" id="WP_146574470.1">
    <property type="nucleotide sequence ID" value="NZ_SJPH01000004.1"/>
</dbReference>
<keyword evidence="5" id="KW-1185">Reference proteome</keyword>
<evidence type="ECO:0000313" key="5">
    <source>
        <dbReference type="Proteomes" id="UP000318995"/>
    </source>
</evidence>
<protein>
    <submittedName>
        <fullName evidence="4">Uncharacterized protein</fullName>
    </submittedName>
</protein>
<keyword evidence="3" id="KW-1133">Transmembrane helix</keyword>